<reference evidence="1 2" key="1">
    <citation type="submission" date="2018-12" db="EMBL/GenBank/DDBJ databases">
        <authorList>
            <person name="Li F."/>
        </authorList>
    </citation>
    <scope>NUCLEOTIDE SEQUENCE [LARGE SCALE GENOMIC DNA]</scope>
    <source>
        <strain evidence="1 2">11W25H-1</strain>
    </source>
</reference>
<dbReference type="Pfam" id="PF20242">
    <property type="entry name" value="Emfourin"/>
    <property type="match status" value="1"/>
</dbReference>
<organism evidence="1 2">
    <name type="scientific">Labedella phragmitis</name>
    <dbReference type="NCBI Taxonomy" id="2498849"/>
    <lineage>
        <taxon>Bacteria</taxon>
        <taxon>Bacillati</taxon>
        <taxon>Actinomycetota</taxon>
        <taxon>Actinomycetes</taxon>
        <taxon>Micrococcales</taxon>
        <taxon>Microbacteriaceae</taxon>
        <taxon>Labedella</taxon>
    </lineage>
</organism>
<keyword evidence="2" id="KW-1185">Reference proteome</keyword>
<proteinExistence type="predicted"/>
<sequence length="100" mass="11497">MKVEVSRSGGFAGITRRWQADVDAQPDKDDWIILIDDLPWDEIPAEPSEPDRYTWIIRIAAPDQETTRHEAALPERDLTGGWRELVDRVRECGEPVKRDA</sequence>
<evidence type="ECO:0000313" key="2">
    <source>
        <dbReference type="Proteomes" id="UP000288547"/>
    </source>
</evidence>
<gene>
    <name evidence="1" type="ORF">ELQ90_13755</name>
</gene>
<dbReference type="AlphaFoldDB" id="A0A3S3YWC5"/>
<accession>A0A3S3YWC5</accession>
<dbReference type="RefSeq" id="WP_128495863.1">
    <property type="nucleotide sequence ID" value="NZ_RZNB01000006.1"/>
</dbReference>
<evidence type="ECO:0000313" key="1">
    <source>
        <dbReference type="EMBL" id="RWZ46512.1"/>
    </source>
</evidence>
<protein>
    <submittedName>
        <fullName evidence="1">Uncharacterized protein</fullName>
    </submittedName>
</protein>
<dbReference type="EMBL" id="RZNB01000006">
    <property type="protein sequence ID" value="RWZ46512.1"/>
    <property type="molecule type" value="Genomic_DNA"/>
</dbReference>
<name>A0A3S3YWC5_9MICO</name>
<dbReference type="InterPro" id="IPR049457">
    <property type="entry name" value="Emfourin"/>
</dbReference>
<comment type="caution">
    <text evidence="1">The sequence shown here is derived from an EMBL/GenBank/DDBJ whole genome shotgun (WGS) entry which is preliminary data.</text>
</comment>
<dbReference type="Proteomes" id="UP000288547">
    <property type="component" value="Unassembled WGS sequence"/>
</dbReference>
<dbReference type="OrthoDB" id="4947318at2"/>